<name>A0A517XU17_9BACT</name>
<feature type="chain" id="PRO_5021930713" evidence="1">
    <location>
        <begin position="24"/>
        <end position="179"/>
    </location>
</feature>
<evidence type="ECO:0000313" key="3">
    <source>
        <dbReference type="Proteomes" id="UP000319576"/>
    </source>
</evidence>
<reference evidence="2 3" key="1">
    <citation type="submission" date="2019-02" db="EMBL/GenBank/DDBJ databases">
        <title>Deep-cultivation of Planctomycetes and their phenomic and genomic characterization uncovers novel biology.</title>
        <authorList>
            <person name="Wiegand S."/>
            <person name="Jogler M."/>
            <person name="Boedeker C."/>
            <person name="Pinto D."/>
            <person name="Vollmers J."/>
            <person name="Rivas-Marin E."/>
            <person name="Kohn T."/>
            <person name="Peeters S.H."/>
            <person name="Heuer A."/>
            <person name="Rast P."/>
            <person name="Oberbeckmann S."/>
            <person name="Bunk B."/>
            <person name="Jeske O."/>
            <person name="Meyerdierks A."/>
            <person name="Storesund J.E."/>
            <person name="Kallscheuer N."/>
            <person name="Luecker S."/>
            <person name="Lage O.M."/>
            <person name="Pohl T."/>
            <person name="Merkel B.J."/>
            <person name="Hornburger P."/>
            <person name="Mueller R.-W."/>
            <person name="Bruemmer F."/>
            <person name="Labrenz M."/>
            <person name="Spormann A.M."/>
            <person name="Op den Camp H."/>
            <person name="Overmann J."/>
            <person name="Amann R."/>
            <person name="Jetten M.S.M."/>
            <person name="Mascher T."/>
            <person name="Medema M.H."/>
            <person name="Devos D.P."/>
            <person name="Kaster A.-K."/>
            <person name="Ovreas L."/>
            <person name="Rohde M."/>
            <person name="Galperin M.Y."/>
            <person name="Jogler C."/>
        </authorList>
    </citation>
    <scope>NUCLEOTIDE SEQUENCE [LARGE SCALE GENOMIC DNA]</scope>
    <source>
        <strain evidence="2 3">ETA_A1</strain>
    </source>
</reference>
<dbReference type="KEGG" id="uli:ETAA1_29640"/>
<dbReference type="OrthoDB" id="3078573at2"/>
<gene>
    <name evidence="2" type="ORF">ETAA1_29640</name>
</gene>
<dbReference type="EMBL" id="CP036273">
    <property type="protein sequence ID" value="QDU21001.1"/>
    <property type="molecule type" value="Genomic_DNA"/>
</dbReference>
<accession>A0A517XU17</accession>
<organism evidence="2 3">
    <name type="scientific">Urbifossiella limnaea</name>
    <dbReference type="NCBI Taxonomy" id="2528023"/>
    <lineage>
        <taxon>Bacteria</taxon>
        <taxon>Pseudomonadati</taxon>
        <taxon>Planctomycetota</taxon>
        <taxon>Planctomycetia</taxon>
        <taxon>Gemmatales</taxon>
        <taxon>Gemmataceae</taxon>
        <taxon>Urbifossiella</taxon>
    </lineage>
</organism>
<dbReference type="Proteomes" id="UP000319576">
    <property type="component" value="Chromosome"/>
</dbReference>
<evidence type="ECO:0000256" key="1">
    <source>
        <dbReference type="SAM" id="SignalP"/>
    </source>
</evidence>
<sequence length="179" mass="19593" precursor="true">MFILKAVTLKVTLLAVFVTTATADEPPKGAAPLDLSGKTVQRLEVSQSQIGFTSTKVFYTLADRRVVVVIDIDNGKKGFPVSGKVCQFAKEATPEGMAKWLNNQHSDGLFPDVPEPAATVKLPADACRALESKLLGQKTVNGTTYNEYRVEIKFAETKVNDQVRLQEFKDSVKVYVVAK</sequence>
<protein>
    <submittedName>
        <fullName evidence="2">Uncharacterized protein</fullName>
    </submittedName>
</protein>
<dbReference type="AlphaFoldDB" id="A0A517XU17"/>
<proteinExistence type="predicted"/>
<dbReference type="RefSeq" id="WP_145239526.1">
    <property type="nucleotide sequence ID" value="NZ_CP036273.1"/>
</dbReference>
<keyword evidence="3" id="KW-1185">Reference proteome</keyword>
<evidence type="ECO:0000313" key="2">
    <source>
        <dbReference type="EMBL" id="QDU21001.1"/>
    </source>
</evidence>
<keyword evidence="1" id="KW-0732">Signal</keyword>
<feature type="signal peptide" evidence="1">
    <location>
        <begin position="1"/>
        <end position="23"/>
    </location>
</feature>